<feature type="repeat" description="WD" evidence="3">
    <location>
        <begin position="27"/>
        <end position="60"/>
    </location>
</feature>
<dbReference type="InterPro" id="IPR036322">
    <property type="entry name" value="WD40_repeat_dom_sf"/>
</dbReference>
<dbReference type="PANTHER" id="PTHR19855">
    <property type="entry name" value="WD40 REPEAT PROTEIN 12, 37"/>
    <property type="match status" value="1"/>
</dbReference>
<dbReference type="PROSITE" id="PS50294">
    <property type="entry name" value="WD_REPEATS_REGION"/>
    <property type="match status" value="2"/>
</dbReference>
<dbReference type="HOGENOM" id="CLU_1346188_0_0_1"/>
<dbReference type="Gene3D" id="2.130.10.10">
    <property type="entry name" value="YVTN repeat-like/Quinoprotein amine dehydrogenase"/>
    <property type="match status" value="1"/>
</dbReference>
<dbReference type="InterPro" id="IPR020472">
    <property type="entry name" value="WD40_PAC1"/>
</dbReference>
<gene>
    <name evidence="4" type="ORF">NEMVEDRAFT_v1g36376</name>
</gene>
<evidence type="ECO:0000256" key="2">
    <source>
        <dbReference type="ARBA" id="ARBA00022737"/>
    </source>
</evidence>
<dbReference type="PROSITE" id="PS00678">
    <property type="entry name" value="WD_REPEATS_1"/>
    <property type="match status" value="2"/>
</dbReference>
<feature type="repeat" description="WD" evidence="3">
    <location>
        <begin position="76"/>
        <end position="118"/>
    </location>
</feature>
<keyword evidence="1 3" id="KW-0853">WD repeat</keyword>
<organism evidence="4 5">
    <name type="scientific">Nematostella vectensis</name>
    <name type="common">Starlet sea anemone</name>
    <dbReference type="NCBI Taxonomy" id="45351"/>
    <lineage>
        <taxon>Eukaryota</taxon>
        <taxon>Metazoa</taxon>
        <taxon>Cnidaria</taxon>
        <taxon>Anthozoa</taxon>
        <taxon>Hexacorallia</taxon>
        <taxon>Actiniaria</taxon>
        <taxon>Edwardsiidae</taxon>
        <taxon>Nematostella</taxon>
    </lineage>
</organism>
<dbReference type="PANTHER" id="PTHR19855:SF34">
    <property type="entry name" value="F-BOX_WD REPEAT-CONTAINING PROTEIN 9"/>
    <property type="match status" value="1"/>
</dbReference>
<dbReference type="InterPro" id="IPR001680">
    <property type="entry name" value="WD40_rpt"/>
</dbReference>
<proteinExistence type="predicted"/>
<evidence type="ECO:0000313" key="5">
    <source>
        <dbReference type="Proteomes" id="UP000001593"/>
    </source>
</evidence>
<dbReference type="eggNOG" id="KOG0274">
    <property type="taxonomic scope" value="Eukaryota"/>
</dbReference>
<dbReference type="SUPFAM" id="SSF50978">
    <property type="entry name" value="WD40 repeat-like"/>
    <property type="match status" value="1"/>
</dbReference>
<keyword evidence="2" id="KW-0677">Repeat</keyword>
<dbReference type="InterPro" id="IPR015943">
    <property type="entry name" value="WD40/YVTN_repeat-like_dom_sf"/>
</dbReference>
<dbReference type="STRING" id="45351.A7RNL8"/>
<evidence type="ECO:0000313" key="4">
    <source>
        <dbReference type="EMBL" id="EDO46950.1"/>
    </source>
</evidence>
<dbReference type="KEGG" id="nve:5519086"/>
<evidence type="ECO:0000256" key="3">
    <source>
        <dbReference type="PROSITE-ProRule" id="PRU00221"/>
    </source>
</evidence>
<dbReference type="OMA" id="CVEHEDM"/>
<dbReference type="PROSITE" id="PS50082">
    <property type="entry name" value="WD_REPEATS_2"/>
    <property type="match status" value="3"/>
</dbReference>
<keyword evidence="5" id="KW-1185">Reference proteome</keyword>
<evidence type="ECO:0000256" key="1">
    <source>
        <dbReference type="ARBA" id="ARBA00022574"/>
    </source>
</evidence>
<feature type="repeat" description="WD" evidence="3">
    <location>
        <begin position="120"/>
        <end position="159"/>
    </location>
</feature>
<name>A7RNL8_NEMVE</name>
<dbReference type="PhylomeDB" id="A7RNL8"/>
<dbReference type="Pfam" id="PF00400">
    <property type="entry name" value="WD40"/>
    <property type="match status" value="4"/>
</dbReference>
<dbReference type="AlphaFoldDB" id="A7RNL8"/>
<dbReference type="InParanoid" id="A7RNL8"/>
<dbReference type="EMBL" id="DS469523">
    <property type="protein sequence ID" value="EDO46950.1"/>
    <property type="molecule type" value="Genomic_DNA"/>
</dbReference>
<feature type="non-terminal residue" evidence="4">
    <location>
        <position position="204"/>
    </location>
</feature>
<dbReference type="PRINTS" id="PR00320">
    <property type="entry name" value="GPROTEINBRPT"/>
</dbReference>
<feature type="non-terminal residue" evidence="4">
    <location>
        <position position="1"/>
    </location>
</feature>
<dbReference type="SMART" id="SM00320">
    <property type="entry name" value="WD40"/>
    <property type="match status" value="4"/>
</dbReference>
<dbReference type="Proteomes" id="UP000001593">
    <property type="component" value="Unassembled WGS sequence"/>
</dbReference>
<reference evidence="4 5" key="1">
    <citation type="journal article" date="2007" name="Science">
        <title>Sea anemone genome reveals ancestral eumetazoan gene repertoire and genomic organization.</title>
        <authorList>
            <person name="Putnam N.H."/>
            <person name="Srivastava M."/>
            <person name="Hellsten U."/>
            <person name="Dirks B."/>
            <person name="Chapman J."/>
            <person name="Salamov A."/>
            <person name="Terry A."/>
            <person name="Shapiro H."/>
            <person name="Lindquist E."/>
            <person name="Kapitonov V.V."/>
            <person name="Jurka J."/>
            <person name="Genikhovich G."/>
            <person name="Grigoriev I.V."/>
            <person name="Lucas S.M."/>
            <person name="Steele R.E."/>
            <person name="Finnerty J.R."/>
            <person name="Technau U."/>
            <person name="Martindale M.Q."/>
            <person name="Rokhsar D.S."/>
        </authorList>
    </citation>
    <scope>NUCLEOTIDE SEQUENCE [LARGE SCALE GENOMIC DNA]</scope>
    <source>
        <strain evidence="5">CH2 X CH6</strain>
    </source>
</reference>
<accession>A7RNL8</accession>
<protein>
    <submittedName>
        <fullName evidence="4">Uncharacterized protein</fullName>
    </submittedName>
</protein>
<dbReference type="OrthoDB" id="2305498at2759"/>
<sequence length="204" mass="23525">WKKVCVEHEDMDKFWRNPGEDLQFFQLKQHFAPVDAVLIMAGGRLCVSGSRDRSIGIWDLTKLTEEEPQKAFKQSLDGHKGWVWSLACDPMGESRLCSGSWDNSVKVWDLRGSIVEMTSIREHRAAVLCMEWKQDVLVTGCYDKHVRMFDLRDSNRVIAKLKYHSRPVLCLTVDDHFIVSGSEDKTMCVYDRRACSLLKTIQVN</sequence>
<dbReference type="InterPro" id="IPR019775">
    <property type="entry name" value="WD40_repeat_CS"/>
</dbReference>